<reference evidence="2" key="1">
    <citation type="submission" date="2020-04" db="EMBL/GenBank/DDBJ databases">
        <title>Genome Assembly and Annotation of Botryosphaeria dothidea sdau 11-99, a Latent Pathogen of Apple Fruit Ring Rot in China.</title>
        <authorList>
            <person name="Yu C."/>
            <person name="Diao Y."/>
            <person name="Lu Q."/>
            <person name="Zhao J."/>
            <person name="Cui S."/>
            <person name="Peng C."/>
            <person name="He B."/>
            <person name="Liu H."/>
        </authorList>
    </citation>
    <scope>NUCLEOTIDE SEQUENCE [LARGE SCALE GENOMIC DNA]</scope>
    <source>
        <strain evidence="2">Sdau11-99</strain>
    </source>
</reference>
<dbReference type="AlphaFoldDB" id="A0A8H4MVV7"/>
<organism evidence="2 3">
    <name type="scientific">Botryosphaeria dothidea</name>
    <dbReference type="NCBI Taxonomy" id="55169"/>
    <lineage>
        <taxon>Eukaryota</taxon>
        <taxon>Fungi</taxon>
        <taxon>Dikarya</taxon>
        <taxon>Ascomycota</taxon>
        <taxon>Pezizomycotina</taxon>
        <taxon>Dothideomycetes</taxon>
        <taxon>Dothideomycetes incertae sedis</taxon>
        <taxon>Botryosphaeriales</taxon>
        <taxon>Botryosphaeriaceae</taxon>
        <taxon>Botryosphaeria</taxon>
    </lineage>
</organism>
<proteinExistence type="predicted"/>
<dbReference type="PANTHER" id="PTHR24148:SF64">
    <property type="entry name" value="HETEROKARYON INCOMPATIBILITY DOMAIN-CONTAINING PROTEIN"/>
    <property type="match status" value="1"/>
</dbReference>
<dbReference type="Pfam" id="PF06985">
    <property type="entry name" value="HET"/>
    <property type="match status" value="1"/>
</dbReference>
<comment type="caution">
    <text evidence="2">The sequence shown here is derived from an EMBL/GenBank/DDBJ whole genome shotgun (WGS) entry which is preliminary data.</text>
</comment>
<gene>
    <name evidence="2" type="ORF">GTA08_BOTSDO10933</name>
</gene>
<dbReference type="EMBL" id="WWBZ02000082">
    <property type="protein sequence ID" value="KAF4300684.1"/>
    <property type="molecule type" value="Genomic_DNA"/>
</dbReference>
<keyword evidence="3" id="KW-1185">Reference proteome</keyword>
<name>A0A8H4MVV7_9PEZI</name>
<evidence type="ECO:0000313" key="3">
    <source>
        <dbReference type="Proteomes" id="UP000572817"/>
    </source>
</evidence>
<feature type="domain" description="Heterokaryon incompatibility" evidence="1">
    <location>
        <begin position="272"/>
        <end position="443"/>
    </location>
</feature>
<evidence type="ECO:0000313" key="2">
    <source>
        <dbReference type="EMBL" id="KAF4300684.1"/>
    </source>
</evidence>
<dbReference type="Proteomes" id="UP000572817">
    <property type="component" value="Unassembled WGS sequence"/>
</dbReference>
<protein>
    <recommendedName>
        <fullName evidence="1">Heterokaryon incompatibility domain-containing protein</fullName>
    </recommendedName>
</protein>
<evidence type="ECO:0000259" key="1">
    <source>
        <dbReference type="Pfam" id="PF06985"/>
    </source>
</evidence>
<accession>A0A8H4MVV7</accession>
<dbReference type="PANTHER" id="PTHR24148">
    <property type="entry name" value="ANKYRIN REPEAT DOMAIN-CONTAINING PROTEIN 39 HOMOLOG-RELATED"/>
    <property type="match status" value="1"/>
</dbReference>
<dbReference type="InterPro" id="IPR010730">
    <property type="entry name" value="HET"/>
</dbReference>
<dbReference type="InterPro" id="IPR052895">
    <property type="entry name" value="HetReg/Transcr_Mod"/>
</dbReference>
<sequence>MELHWSERPTLSLGMLTSTVLPETWISAPISEKFPWSRALANWYALNHLMINRRSEVDRLMHPDQLRIYSLLYDWWTAAYQDPGISLSIILEIVSQSDDLEKLASIGEDQPEATNWPRSSIERQKVFRSILSHLELKSWPTEETIDVPSRSIQEGQYHHVMFTLFENEFQRFYEEGNLNSEWGDGQRKTWRNKAIAAAYCQQFATNLYASATSRWITPPSALESLELGPALDNCTWLPDLPADRSQSMPHYLWDIHQHRTVESASLGASRAYTCISHTWGRWRIRGAHARLPGVPWPVPRNRKFRVEDLPVVLHHAPSTTRYVWLDLLCIPQDRSALGDAEIARQGDIFRGALHVLVWLNDIARFGALRHVVAYAALHFLRLRPGSVEQRARDGLVRRARDAVAGQRSSLFVGDPYPPPEELHRSAGDLLLSPWFSSLWTLQEVCLRPDMWLCDADWNVLSVDGRSAMPINGLVCLLSKFMVPEADVEAPGYGVVPEVFTRGFFDDAENLPLFAFREVALWYYGTGLEVLLNLSRVDILALGDRRKCTGRRAEAIMSALGVTDWFVPGGQNDRDLVLDKYPLGFVRELQKKMPGEFFGSINRSASASDASKDPNSERESDLCGCLMPFGRANNGFVSSNLFKEKDVVSHPSLSTWITEPPHGHVRIGSACIISSPSKARSHHPREVLSSSFSTLGRVWPEEDLPRNHPVDTVHHVEDLHQWVRERKYDVYMVATQYRDVNLHFKSDVEEISDRNLQIRGIVLKGNDTQSLIKMGFFTAILDMCLDPIDKEEQEFVLGWKLPPAEEVNWRVL</sequence>
<dbReference type="OrthoDB" id="2157530at2759"/>